<reference evidence="2" key="3">
    <citation type="journal article" date="2017" name="Nature">
        <title>Genome sequence of the progenitor of the wheat D genome Aegilops tauschii.</title>
        <authorList>
            <person name="Luo M.C."/>
            <person name="Gu Y.Q."/>
            <person name="Puiu D."/>
            <person name="Wang H."/>
            <person name="Twardziok S.O."/>
            <person name="Deal K.R."/>
            <person name="Huo N."/>
            <person name="Zhu T."/>
            <person name="Wang L."/>
            <person name="Wang Y."/>
            <person name="McGuire P.E."/>
            <person name="Liu S."/>
            <person name="Long H."/>
            <person name="Ramasamy R.K."/>
            <person name="Rodriguez J.C."/>
            <person name="Van S.L."/>
            <person name="Yuan L."/>
            <person name="Wang Z."/>
            <person name="Xia Z."/>
            <person name="Xiao L."/>
            <person name="Anderson O.D."/>
            <person name="Ouyang S."/>
            <person name="Liang Y."/>
            <person name="Zimin A.V."/>
            <person name="Pertea G."/>
            <person name="Qi P."/>
            <person name="Bennetzen J.L."/>
            <person name="Dai X."/>
            <person name="Dawson M.W."/>
            <person name="Muller H.G."/>
            <person name="Kugler K."/>
            <person name="Rivarola-Duarte L."/>
            <person name="Spannagl M."/>
            <person name="Mayer K.F.X."/>
            <person name="Lu F.H."/>
            <person name="Bevan M.W."/>
            <person name="Leroy P."/>
            <person name="Li P."/>
            <person name="You F.M."/>
            <person name="Sun Q."/>
            <person name="Liu Z."/>
            <person name="Lyons E."/>
            <person name="Wicker T."/>
            <person name="Salzberg S.L."/>
            <person name="Devos K.M."/>
            <person name="Dvorak J."/>
        </authorList>
    </citation>
    <scope>NUCLEOTIDE SEQUENCE [LARGE SCALE GENOMIC DNA]</scope>
    <source>
        <strain evidence="2">cv. AL8/78</strain>
    </source>
</reference>
<reference evidence="2" key="5">
    <citation type="journal article" date="2021" name="G3 (Bethesda)">
        <title>Aegilops tauschii genome assembly Aet v5.0 features greater sequence contiguity and improved annotation.</title>
        <authorList>
            <person name="Wang L."/>
            <person name="Zhu T."/>
            <person name="Rodriguez J.C."/>
            <person name="Deal K.R."/>
            <person name="Dubcovsky J."/>
            <person name="McGuire P.E."/>
            <person name="Lux T."/>
            <person name="Spannagl M."/>
            <person name="Mayer K.F.X."/>
            <person name="Baldrich P."/>
            <person name="Meyers B.C."/>
            <person name="Huo N."/>
            <person name="Gu Y.Q."/>
            <person name="Zhou H."/>
            <person name="Devos K.M."/>
            <person name="Bennetzen J.L."/>
            <person name="Unver T."/>
            <person name="Budak H."/>
            <person name="Gulick P.J."/>
            <person name="Galiba G."/>
            <person name="Kalapos B."/>
            <person name="Nelson D.R."/>
            <person name="Li P."/>
            <person name="You F.M."/>
            <person name="Luo M.C."/>
            <person name="Dvorak J."/>
        </authorList>
    </citation>
    <scope>NUCLEOTIDE SEQUENCE [LARGE SCALE GENOMIC DNA]</scope>
    <source>
        <strain evidence="2">cv. AL8/78</strain>
    </source>
</reference>
<dbReference type="AlphaFoldDB" id="A0A453G874"/>
<keyword evidence="3" id="KW-1185">Reference proteome</keyword>
<sequence>TDQCQSVYPSCDIPNPWRARRDPRSRRSWRSRGSPVSSRR</sequence>
<evidence type="ECO:0000313" key="3">
    <source>
        <dbReference type="Proteomes" id="UP000015105"/>
    </source>
</evidence>
<proteinExistence type="predicted"/>
<dbReference type="EnsemblPlants" id="AET3Gv20922900.6">
    <property type="protein sequence ID" value="AET3Gv20922900.6"/>
    <property type="gene ID" value="AET3Gv20922900"/>
</dbReference>
<dbReference type="Gramene" id="AET3Gv20922900.6">
    <property type="protein sequence ID" value="AET3Gv20922900.6"/>
    <property type="gene ID" value="AET3Gv20922900"/>
</dbReference>
<feature type="compositionally biased region" description="Low complexity" evidence="1">
    <location>
        <begin position="31"/>
        <end position="40"/>
    </location>
</feature>
<feature type="compositionally biased region" description="Basic residues" evidence="1">
    <location>
        <begin position="21"/>
        <end position="30"/>
    </location>
</feature>
<evidence type="ECO:0000313" key="2">
    <source>
        <dbReference type="EnsemblPlants" id="AET3Gv20922900.6"/>
    </source>
</evidence>
<organism evidence="2 3">
    <name type="scientific">Aegilops tauschii subsp. strangulata</name>
    <name type="common">Goatgrass</name>
    <dbReference type="NCBI Taxonomy" id="200361"/>
    <lineage>
        <taxon>Eukaryota</taxon>
        <taxon>Viridiplantae</taxon>
        <taxon>Streptophyta</taxon>
        <taxon>Embryophyta</taxon>
        <taxon>Tracheophyta</taxon>
        <taxon>Spermatophyta</taxon>
        <taxon>Magnoliopsida</taxon>
        <taxon>Liliopsida</taxon>
        <taxon>Poales</taxon>
        <taxon>Poaceae</taxon>
        <taxon>BOP clade</taxon>
        <taxon>Pooideae</taxon>
        <taxon>Triticodae</taxon>
        <taxon>Triticeae</taxon>
        <taxon>Triticinae</taxon>
        <taxon>Aegilops</taxon>
    </lineage>
</organism>
<reference evidence="2" key="4">
    <citation type="submission" date="2019-03" db="UniProtKB">
        <authorList>
            <consortium name="EnsemblPlants"/>
        </authorList>
    </citation>
    <scope>IDENTIFICATION</scope>
</reference>
<name>A0A453G874_AEGTS</name>
<feature type="region of interest" description="Disordered" evidence="1">
    <location>
        <begin position="1"/>
        <end position="40"/>
    </location>
</feature>
<reference evidence="3" key="2">
    <citation type="journal article" date="2017" name="Nat. Plants">
        <title>The Aegilops tauschii genome reveals multiple impacts of transposons.</title>
        <authorList>
            <person name="Zhao G."/>
            <person name="Zou C."/>
            <person name="Li K."/>
            <person name="Wang K."/>
            <person name="Li T."/>
            <person name="Gao L."/>
            <person name="Zhang X."/>
            <person name="Wang H."/>
            <person name="Yang Z."/>
            <person name="Liu X."/>
            <person name="Jiang W."/>
            <person name="Mao L."/>
            <person name="Kong X."/>
            <person name="Jiao Y."/>
            <person name="Jia J."/>
        </authorList>
    </citation>
    <scope>NUCLEOTIDE SEQUENCE [LARGE SCALE GENOMIC DNA]</scope>
    <source>
        <strain evidence="3">cv. AL8/78</strain>
    </source>
</reference>
<reference evidence="3" key="1">
    <citation type="journal article" date="2014" name="Science">
        <title>Ancient hybridizations among the ancestral genomes of bread wheat.</title>
        <authorList>
            <consortium name="International Wheat Genome Sequencing Consortium,"/>
            <person name="Marcussen T."/>
            <person name="Sandve S.R."/>
            <person name="Heier L."/>
            <person name="Spannagl M."/>
            <person name="Pfeifer M."/>
            <person name="Jakobsen K.S."/>
            <person name="Wulff B.B."/>
            <person name="Steuernagel B."/>
            <person name="Mayer K.F."/>
            <person name="Olsen O.A."/>
        </authorList>
    </citation>
    <scope>NUCLEOTIDE SEQUENCE [LARGE SCALE GENOMIC DNA]</scope>
    <source>
        <strain evidence="3">cv. AL8/78</strain>
    </source>
</reference>
<dbReference type="Proteomes" id="UP000015105">
    <property type="component" value="Chromosome 3D"/>
</dbReference>
<protein>
    <submittedName>
        <fullName evidence="2">Uncharacterized protein</fullName>
    </submittedName>
</protein>
<accession>A0A453G874</accession>
<evidence type="ECO:0000256" key="1">
    <source>
        <dbReference type="SAM" id="MobiDB-lite"/>
    </source>
</evidence>